<organism evidence="1">
    <name type="scientific">Spodoptera frugiperda</name>
    <name type="common">Fall armyworm</name>
    <dbReference type="NCBI Taxonomy" id="7108"/>
    <lineage>
        <taxon>Eukaryota</taxon>
        <taxon>Metazoa</taxon>
        <taxon>Ecdysozoa</taxon>
        <taxon>Arthropoda</taxon>
        <taxon>Hexapoda</taxon>
        <taxon>Insecta</taxon>
        <taxon>Pterygota</taxon>
        <taxon>Neoptera</taxon>
        <taxon>Endopterygota</taxon>
        <taxon>Lepidoptera</taxon>
        <taxon>Glossata</taxon>
        <taxon>Ditrysia</taxon>
        <taxon>Noctuoidea</taxon>
        <taxon>Noctuidae</taxon>
        <taxon>Amphipyrinae</taxon>
        <taxon>Spodoptera</taxon>
    </lineage>
</organism>
<evidence type="ECO:0000313" key="1">
    <source>
        <dbReference type="EMBL" id="SOQ56244.1"/>
    </source>
</evidence>
<protein>
    <submittedName>
        <fullName evidence="1">SFRICE_023880</fullName>
    </submittedName>
</protein>
<gene>
    <name evidence="1" type="ORF">SFRICE_023880</name>
</gene>
<proteinExistence type="predicted"/>
<name>A0A2H1WV14_SPOFR</name>
<sequence length="116" mass="13405">MEHRPVNEQTYHLMVTNRRRLWTLETPEALQVRCRPFGRLLGIREWEGGNRASSNLTHATKHNASVVSRRFSVRPWYHSGRAGPFVPKHGSPTLQTHCRILGTIPDSVRTEHACYH</sequence>
<dbReference type="EMBL" id="ODYU01010870">
    <property type="protein sequence ID" value="SOQ56244.1"/>
    <property type="molecule type" value="Genomic_DNA"/>
</dbReference>
<dbReference type="AlphaFoldDB" id="A0A2H1WV14"/>
<accession>A0A2H1WV14</accession>
<reference evidence="1" key="1">
    <citation type="submission" date="2016-07" db="EMBL/GenBank/DDBJ databases">
        <authorList>
            <person name="Bretaudeau A."/>
        </authorList>
    </citation>
    <scope>NUCLEOTIDE SEQUENCE</scope>
    <source>
        <strain evidence="1">Rice</strain>
        <tissue evidence="1">Whole body</tissue>
    </source>
</reference>